<evidence type="ECO:0000256" key="1">
    <source>
        <dbReference type="ARBA" id="ARBA00022737"/>
    </source>
</evidence>
<dbReference type="PANTHER" id="PTHR12697">
    <property type="entry name" value="PBS LYASE HEAT-LIKE PROTEIN"/>
    <property type="match status" value="1"/>
</dbReference>
<proteinExistence type="predicted"/>
<comment type="caution">
    <text evidence="3">The sequence shown here is derived from an EMBL/GenBank/DDBJ whole genome shotgun (WGS) entry which is preliminary data.</text>
</comment>
<dbReference type="Pfam" id="PF02985">
    <property type="entry name" value="HEAT"/>
    <property type="match status" value="1"/>
</dbReference>
<dbReference type="InterPro" id="IPR000357">
    <property type="entry name" value="HEAT"/>
</dbReference>
<feature type="region of interest" description="Disordered" evidence="2">
    <location>
        <begin position="124"/>
        <end position="187"/>
    </location>
</feature>
<reference evidence="3 4" key="1">
    <citation type="journal article" date="2017" name="ISME J.">
        <title>Energy and carbon metabolisms in a deep terrestrial subsurface fluid microbial community.</title>
        <authorList>
            <person name="Momper L."/>
            <person name="Jungbluth S.P."/>
            <person name="Lee M.D."/>
            <person name="Amend J.P."/>
        </authorList>
    </citation>
    <scope>NUCLEOTIDE SEQUENCE [LARGE SCALE GENOMIC DNA]</scope>
    <source>
        <strain evidence="3">SURF_17</strain>
    </source>
</reference>
<dbReference type="SMART" id="SM00567">
    <property type="entry name" value="EZ_HEAT"/>
    <property type="match status" value="3"/>
</dbReference>
<dbReference type="SUPFAM" id="SSF48371">
    <property type="entry name" value="ARM repeat"/>
    <property type="match status" value="1"/>
</dbReference>
<keyword evidence="1" id="KW-0677">Repeat</keyword>
<dbReference type="GO" id="GO:0016491">
    <property type="term" value="F:oxidoreductase activity"/>
    <property type="evidence" value="ECO:0007669"/>
    <property type="project" value="TreeGrafter"/>
</dbReference>
<name>A0A419ETW0_9BACT</name>
<evidence type="ECO:0000313" key="3">
    <source>
        <dbReference type="EMBL" id="RJP67407.1"/>
    </source>
</evidence>
<dbReference type="Pfam" id="PF13646">
    <property type="entry name" value="HEAT_2"/>
    <property type="match status" value="1"/>
</dbReference>
<accession>A0A419ETW0</accession>
<sequence length="317" mass="34568">MADTDALIQKLKAGDYYSRSTAARALGKIGGEKAVAALIEALKDEDDWVKEYAAEALGTLQCAEAVRPLGELLSLNNYKVRSSAAEALGRIGGEQARMLLEPLKDDPDSWVREAAINALGALGRGKPRAKAGKPSSVSRAPSEFASARSAAAETEPGLSLTEASSEPEEHLPRSPRRPAGRVPRTPEEIVEIITRGTSITSRQTRSGFLLRVPVAEGRHQKVRLKFDSTDEDGSPLIQLFTVIGPAKPEHYRWALKLNPSFSYGAIGLVSIDEKEFFAIMNTLLEENVDPRALEKSVWTIARKGDALEQKLIQKDLW</sequence>
<dbReference type="InterPro" id="IPR016024">
    <property type="entry name" value="ARM-type_fold"/>
</dbReference>
<evidence type="ECO:0000313" key="4">
    <source>
        <dbReference type="Proteomes" id="UP000285961"/>
    </source>
</evidence>
<protein>
    <submittedName>
        <fullName evidence="3">HEAT repeat domain-containing protein</fullName>
    </submittedName>
</protein>
<organism evidence="3 4">
    <name type="scientific">Candidatus Abyssobacteria bacterium SURF_17</name>
    <dbReference type="NCBI Taxonomy" id="2093361"/>
    <lineage>
        <taxon>Bacteria</taxon>
        <taxon>Pseudomonadati</taxon>
        <taxon>Candidatus Hydrogenedentota</taxon>
        <taxon>Candidatus Abyssobacteria</taxon>
    </lineage>
</organism>
<dbReference type="InterPro" id="IPR011989">
    <property type="entry name" value="ARM-like"/>
</dbReference>
<feature type="compositionally biased region" description="Low complexity" evidence="2">
    <location>
        <begin position="138"/>
        <end position="153"/>
    </location>
</feature>
<gene>
    <name evidence="3" type="ORF">C4532_14670</name>
</gene>
<dbReference type="Gene3D" id="1.25.10.10">
    <property type="entry name" value="Leucine-rich Repeat Variant"/>
    <property type="match status" value="1"/>
</dbReference>
<dbReference type="InterPro" id="IPR004155">
    <property type="entry name" value="PBS_lyase_HEAT"/>
</dbReference>
<dbReference type="EMBL" id="QZKI01000104">
    <property type="protein sequence ID" value="RJP67407.1"/>
    <property type="molecule type" value="Genomic_DNA"/>
</dbReference>
<evidence type="ECO:0000256" key="2">
    <source>
        <dbReference type="SAM" id="MobiDB-lite"/>
    </source>
</evidence>
<dbReference type="Proteomes" id="UP000285961">
    <property type="component" value="Unassembled WGS sequence"/>
</dbReference>
<dbReference type="PANTHER" id="PTHR12697:SF5">
    <property type="entry name" value="DEOXYHYPUSINE HYDROXYLASE"/>
    <property type="match status" value="1"/>
</dbReference>
<dbReference type="AlphaFoldDB" id="A0A419ETW0"/>